<reference evidence="1 2" key="1">
    <citation type="submission" date="2019-08" db="EMBL/GenBank/DDBJ databases">
        <title>Complete genome sequence of Candidatus Uab amorphum.</title>
        <authorList>
            <person name="Shiratori T."/>
            <person name="Suzuki S."/>
            <person name="Kakizawa Y."/>
            <person name="Ishida K."/>
        </authorList>
    </citation>
    <scope>NUCLEOTIDE SEQUENCE [LARGE SCALE GENOMIC DNA]</scope>
    <source>
        <strain evidence="1 2">SRT547</strain>
    </source>
</reference>
<name>A0A5S9INK0_UABAM</name>
<organism evidence="1 2">
    <name type="scientific">Uabimicrobium amorphum</name>
    <dbReference type="NCBI Taxonomy" id="2596890"/>
    <lineage>
        <taxon>Bacteria</taxon>
        <taxon>Pseudomonadati</taxon>
        <taxon>Planctomycetota</taxon>
        <taxon>Candidatus Uabimicrobiia</taxon>
        <taxon>Candidatus Uabimicrobiales</taxon>
        <taxon>Candidatus Uabimicrobiaceae</taxon>
        <taxon>Candidatus Uabimicrobium</taxon>
    </lineage>
</organism>
<dbReference type="OrthoDB" id="9802763at2"/>
<dbReference type="RefSeq" id="WP_151969307.1">
    <property type="nucleotide sequence ID" value="NZ_AP019860.1"/>
</dbReference>
<dbReference type="NCBIfam" id="TIGR00847">
    <property type="entry name" value="ccoS"/>
    <property type="match status" value="1"/>
</dbReference>
<evidence type="ECO:0000313" key="2">
    <source>
        <dbReference type="Proteomes" id="UP000326354"/>
    </source>
</evidence>
<dbReference type="Proteomes" id="UP000326354">
    <property type="component" value="Chromosome"/>
</dbReference>
<proteinExistence type="predicted"/>
<dbReference type="PANTHER" id="PTHR41532">
    <property type="entry name" value="FIXS PROTEIN"/>
    <property type="match status" value="1"/>
</dbReference>
<dbReference type="Pfam" id="PF03597">
    <property type="entry name" value="FixS"/>
    <property type="match status" value="1"/>
</dbReference>
<dbReference type="PANTHER" id="PTHR41532:SF1">
    <property type="entry name" value="FIXS PROTEIN"/>
    <property type="match status" value="1"/>
</dbReference>
<sequence>MGVMFILICVSISLATCFLLAFIWATKSGQFDDCETPAIKVLID</sequence>
<evidence type="ECO:0000313" key="1">
    <source>
        <dbReference type="EMBL" id="BBM85193.1"/>
    </source>
</evidence>
<keyword evidence="2" id="KW-1185">Reference proteome</keyword>
<protein>
    <submittedName>
        <fullName evidence="1">Cytochrome oxidase maturation protein Cbb3</fullName>
    </submittedName>
</protein>
<dbReference type="AlphaFoldDB" id="A0A5S9INK0"/>
<dbReference type="KEGG" id="uam:UABAM_03556"/>
<gene>
    <name evidence="1" type="ORF">UABAM_03556</name>
</gene>
<accession>A0A5S9INK0</accession>
<dbReference type="EMBL" id="AP019860">
    <property type="protein sequence ID" value="BBM85193.1"/>
    <property type="molecule type" value="Genomic_DNA"/>
</dbReference>
<dbReference type="InterPro" id="IPR004714">
    <property type="entry name" value="Cyt_oxidase_maturation_cbb3"/>
</dbReference>